<dbReference type="RefSeq" id="WP_155305757.1">
    <property type="nucleotide sequence ID" value="NZ_AP021875.1"/>
</dbReference>
<sequence>MSKSQAISEALSILNEDGLLMPGDTAYRIVVRTVASQIDRLGAMAALQQIRDTKSHLLAQIHQMCM</sequence>
<dbReference type="OrthoDB" id="5422367at2"/>
<name>A0A5K7ZAY9_9BACT</name>
<accession>A0A5K7ZAY9</accession>
<dbReference type="EMBL" id="AP021875">
    <property type="protein sequence ID" value="BBO76963.1"/>
    <property type="molecule type" value="Genomic_DNA"/>
</dbReference>
<gene>
    <name evidence="1" type="ORF">DSCW_43800</name>
</gene>
<dbReference type="Proteomes" id="UP000427769">
    <property type="component" value="Chromosome"/>
</dbReference>
<evidence type="ECO:0000313" key="2">
    <source>
        <dbReference type="Proteomes" id="UP000427769"/>
    </source>
</evidence>
<evidence type="ECO:0000313" key="1">
    <source>
        <dbReference type="EMBL" id="BBO76963.1"/>
    </source>
</evidence>
<reference evidence="1 2" key="1">
    <citation type="submission" date="2019-11" db="EMBL/GenBank/DDBJ databases">
        <title>Comparative genomics of hydrocarbon-degrading Desulfosarcina strains.</title>
        <authorList>
            <person name="Watanabe M."/>
            <person name="Kojima H."/>
            <person name="Fukui M."/>
        </authorList>
    </citation>
    <scope>NUCLEOTIDE SEQUENCE [LARGE SCALE GENOMIC DNA]</scope>
    <source>
        <strain evidence="1 2">PP31</strain>
    </source>
</reference>
<dbReference type="KEGG" id="dwd:DSCW_43800"/>
<proteinExistence type="predicted"/>
<protein>
    <submittedName>
        <fullName evidence="1">Uncharacterized protein</fullName>
    </submittedName>
</protein>
<organism evidence="1 2">
    <name type="scientific">Desulfosarcina widdelii</name>
    <dbReference type="NCBI Taxonomy" id="947919"/>
    <lineage>
        <taxon>Bacteria</taxon>
        <taxon>Pseudomonadati</taxon>
        <taxon>Thermodesulfobacteriota</taxon>
        <taxon>Desulfobacteria</taxon>
        <taxon>Desulfobacterales</taxon>
        <taxon>Desulfosarcinaceae</taxon>
        <taxon>Desulfosarcina</taxon>
    </lineage>
</organism>
<keyword evidence="2" id="KW-1185">Reference proteome</keyword>
<dbReference type="AlphaFoldDB" id="A0A5K7ZAY9"/>